<sequence length="895" mass="91402">MDRPSPRSTTLDPTPQEPEPASPDPEEADEAAPDDEASSPGPSAEEASRNEATADETAPVESSASVEAPAAETPAAPLPSDGAPDGSGTTPEMLGDDVPGDEVPGDEAPTAEPSESRAPDRARRTDAEDRPEPSESDGPETTVPHPGPEVPADAATVGGPDGRDDAGADPADDDPADPADDVDPADAGLAGDADDAADADVDLVDDGKSETAFAAPIDVQVIALALVEAATEDAARVSPAPTAPATDPAPPSDPAAEPAPVPDGDVPPFPMPAPPASPARDLYGSARTAVVRRAHDLRGWWTGAGPDGEPAGHARTATRNRRIGIGAVAAVVVLFAVYAIVAVAHADVVPKGTTVAGAEVGGQSTAEAAATLAGALAELAAKPLELVAGEASTTLDPVAAGLAVDVQATADSLTGFSLSPARMWRHLFGAGPAVPVLDVDDDVFASAVGGLEDSMAVDPVDGAVEFAGIEPASTPARDGTRIDPGAAGRAITSAWLVADGPVELPTRAVPPEITREETEAAVAQAEQIVSGPVEVKVGGQSAQLPPKVLAAAVSFVEKDGALAPRFDGATLTQAIVERTDDLLTAAEGAQFGFASGRPEVVGGELGTTLADKPTRAAIRAAALGDDRTATLEVVRQTPENSTQALRAMGVEEVVAEFSTPLTSDYVRTQNLIRGAEMITGDLIRPGETFSLVSALSPITLANGYVASGMIIGGQHIDGVGGGLSQMATTTYNAAMIAGFEDVEHHPHSYWFERYPAGREATIAVGSKDMKVRNNTPYGAVLQSWVADNQLHVRIWSTKHLRNTWTDGEKRNIVPAGVVNSTDPGCVAYAGGQPGFTITVDRKVERISDGKVVIERSYTTTYRPDHALACVAPPPPDPPENPGGDDTAPTPPGPEG</sequence>
<protein>
    <submittedName>
        <fullName evidence="3">VanW family protein</fullName>
    </submittedName>
</protein>
<gene>
    <name evidence="3" type="ORF">IHE71_13985</name>
</gene>
<evidence type="ECO:0000256" key="2">
    <source>
        <dbReference type="SAM" id="Phobius"/>
    </source>
</evidence>
<feature type="compositionally biased region" description="Basic and acidic residues" evidence="1">
    <location>
        <begin position="114"/>
        <end position="133"/>
    </location>
</feature>
<feature type="region of interest" description="Disordered" evidence="1">
    <location>
        <begin position="236"/>
        <end position="281"/>
    </location>
</feature>
<dbReference type="Pfam" id="PF04294">
    <property type="entry name" value="VanW"/>
    <property type="match status" value="1"/>
</dbReference>
<feature type="compositionally biased region" description="Polar residues" evidence="1">
    <location>
        <begin position="1"/>
        <end position="13"/>
    </location>
</feature>
<organism evidence="3 4">
    <name type="scientific">Myceligenerans pegani</name>
    <dbReference type="NCBI Taxonomy" id="2776917"/>
    <lineage>
        <taxon>Bacteria</taxon>
        <taxon>Bacillati</taxon>
        <taxon>Actinomycetota</taxon>
        <taxon>Actinomycetes</taxon>
        <taxon>Micrococcales</taxon>
        <taxon>Promicromonosporaceae</taxon>
        <taxon>Myceligenerans</taxon>
    </lineage>
</organism>
<evidence type="ECO:0000313" key="4">
    <source>
        <dbReference type="Proteomes" id="UP000625527"/>
    </source>
</evidence>
<dbReference type="EMBL" id="JADAQT010000089">
    <property type="protein sequence ID" value="MBE1876804.1"/>
    <property type="molecule type" value="Genomic_DNA"/>
</dbReference>
<feature type="compositionally biased region" description="Acidic residues" evidence="1">
    <location>
        <begin position="170"/>
        <end position="184"/>
    </location>
</feature>
<feature type="transmembrane region" description="Helical" evidence="2">
    <location>
        <begin position="323"/>
        <end position="344"/>
    </location>
</feature>
<evidence type="ECO:0000313" key="3">
    <source>
        <dbReference type="EMBL" id="MBE1876804.1"/>
    </source>
</evidence>
<dbReference type="RefSeq" id="WP_192863363.1">
    <property type="nucleotide sequence ID" value="NZ_JADAQT010000089.1"/>
</dbReference>
<evidence type="ECO:0000256" key="1">
    <source>
        <dbReference type="SAM" id="MobiDB-lite"/>
    </source>
</evidence>
<keyword evidence="2" id="KW-0472">Membrane</keyword>
<keyword evidence="2" id="KW-0812">Transmembrane</keyword>
<feature type="compositionally biased region" description="Pro residues" evidence="1">
    <location>
        <begin position="871"/>
        <end position="880"/>
    </location>
</feature>
<keyword evidence="4" id="KW-1185">Reference proteome</keyword>
<accession>A0ABR9N0X5</accession>
<reference evidence="3 4" key="1">
    <citation type="submission" date="2020-10" db="EMBL/GenBank/DDBJ databases">
        <title>Myceligenerans pegani sp. nov., an endophytic actinomycete isolated from Peganum harmala L. in Xinjiang, China.</title>
        <authorList>
            <person name="Xin L."/>
        </authorList>
    </citation>
    <scope>NUCLEOTIDE SEQUENCE [LARGE SCALE GENOMIC DNA]</scope>
    <source>
        <strain evidence="3 4">TRM65318</strain>
    </source>
</reference>
<dbReference type="Proteomes" id="UP000625527">
    <property type="component" value="Unassembled WGS sequence"/>
</dbReference>
<feature type="compositionally biased region" description="Acidic residues" evidence="1">
    <location>
        <begin position="192"/>
        <end position="203"/>
    </location>
</feature>
<feature type="region of interest" description="Disordered" evidence="1">
    <location>
        <begin position="1"/>
        <end position="203"/>
    </location>
</feature>
<feature type="compositionally biased region" description="Acidic residues" evidence="1">
    <location>
        <begin position="24"/>
        <end position="37"/>
    </location>
</feature>
<feature type="compositionally biased region" description="Acidic residues" evidence="1">
    <location>
        <begin position="94"/>
        <end position="105"/>
    </location>
</feature>
<dbReference type="InterPro" id="IPR052913">
    <property type="entry name" value="Glycopeptide_resist_protein"/>
</dbReference>
<feature type="compositionally biased region" description="Pro residues" evidence="1">
    <location>
        <begin position="247"/>
        <end position="277"/>
    </location>
</feature>
<keyword evidence="2" id="KW-1133">Transmembrane helix</keyword>
<dbReference type="InterPro" id="IPR007391">
    <property type="entry name" value="Vancomycin_resist_VanW"/>
</dbReference>
<feature type="region of interest" description="Disordered" evidence="1">
    <location>
        <begin position="867"/>
        <end position="895"/>
    </location>
</feature>
<dbReference type="PANTHER" id="PTHR35788:SF1">
    <property type="entry name" value="EXPORTED PROTEIN"/>
    <property type="match status" value="1"/>
</dbReference>
<comment type="caution">
    <text evidence="3">The sequence shown here is derived from an EMBL/GenBank/DDBJ whole genome shotgun (WGS) entry which is preliminary data.</text>
</comment>
<feature type="compositionally biased region" description="Low complexity" evidence="1">
    <location>
        <begin position="56"/>
        <end position="75"/>
    </location>
</feature>
<dbReference type="PANTHER" id="PTHR35788">
    <property type="entry name" value="EXPORTED PROTEIN-RELATED"/>
    <property type="match status" value="1"/>
</dbReference>
<name>A0ABR9N0X5_9MICO</name>
<proteinExistence type="predicted"/>